<accession>A0A939PDK5</accession>
<dbReference type="InterPro" id="IPR009075">
    <property type="entry name" value="AcylCo_DH/oxidase_C"/>
</dbReference>
<dbReference type="InterPro" id="IPR036250">
    <property type="entry name" value="AcylCo_DH-like_C"/>
</dbReference>
<proteinExistence type="inferred from homology"/>
<evidence type="ECO:0000256" key="3">
    <source>
        <dbReference type="ARBA" id="ARBA00022630"/>
    </source>
</evidence>
<dbReference type="Gene3D" id="1.20.140.10">
    <property type="entry name" value="Butyryl-CoA Dehydrogenase, subunit A, domain 3"/>
    <property type="match status" value="1"/>
</dbReference>
<gene>
    <name evidence="7" type="ORF">J4573_24440</name>
</gene>
<dbReference type="GO" id="GO:0050660">
    <property type="term" value="F:flavin adenine dinucleotide binding"/>
    <property type="evidence" value="ECO:0007669"/>
    <property type="project" value="InterPro"/>
</dbReference>
<dbReference type="Gene3D" id="1.10.540.10">
    <property type="entry name" value="Acyl-CoA dehydrogenase/oxidase, N-terminal domain"/>
    <property type="match status" value="1"/>
</dbReference>
<feature type="domain" description="Acyl-CoA dehydrogenase/oxidase N-terminal" evidence="6">
    <location>
        <begin position="18"/>
        <end position="113"/>
    </location>
</feature>
<dbReference type="AlphaFoldDB" id="A0A939PDK5"/>
<evidence type="ECO:0000313" key="8">
    <source>
        <dbReference type="Proteomes" id="UP000669179"/>
    </source>
</evidence>
<comment type="caution">
    <text evidence="7">The sequence shown here is derived from an EMBL/GenBank/DDBJ whole genome shotgun (WGS) entry which is preliminary data.</text>
</comment>
<evidence type="ECO:0000259" key="5">
    <source>
        <dbReference type="Pfam" id="PF00441"/>
    </source>
</evidence>
<dbReference type="InterPro" id="IPR037069">
    <property type="entry name" value="AcylCoA_DH/ox_N_sf"/>
</dbReference>
<dbReference type="Pfam" id="PF02771">
    <property type="entry name" value="Acyl-CoA_dh_N"/>
    <property type="match status" value="1"/>
</dbReference>
<reference evidence="7" key="1">
    <citation type="submission" date="2021-03" db="EMBL/GenBank/DDBJ databases">
        <authorList>
            <person name="Kanchanasin P."/>
            <person name="Saeng-In P."/>
            <person name="Phongsopitanun W."/>
            <person name="Yuki M."/>
            <person name="Kudo T."/>
            <person name="Ohkuma M."/>
            <person name="Tanasupawat S."/>
        </authorList>
    </citation>
    <scope>NUCLEOTIDE SEQUENCE</scope>
    <source>
        <strain evidence="7">GKU 128</strain>
    </source>
</reference>
<evidence type="ECO:0000256" key="1">
    <source>
        <dbReference type="ARBA" id="ARBA00001974"/>
    </source>
</evidence>
<evidence type="ECO:0000313" key="7">
    <source>
        <dbReference type="EMBL" id="MBO2450272.1"/>
    </source>
</evidence>
<evidence type="ECO:0000256" key="2">
    <source>
        <dbReference type="ARBA" id="ARBA00009347"/>
    </source>
</evidence>
<dbReference type="SUPFAM" id="SSF56645">
    <property type="entry name" value="Acyl-CoA dehydrogenase NM domain-like"/>
    <property type="match status" value="1"/>
</dbReference>
<sequence>MSLLNAPDVEQVLPDVLEVVREHAVPADEAAEFPVAALDALRRSGLLGLLVPAEHGGLGGTVRDMLHVSDRLSRECMSVGMIYAMHCQQVATLVEYAGEELRATLLPRIAKGEIYVASVTTEPGKGGHLLTSESPLAGDGEWLHLDRMAPIVTGGAHADGFLITMLAPGADSPGQVSLVYADRDQLDLTALGGWDPLGMRATHSLPMKIVGDVPANQVVGPHGEFRDISTRVFAPLAHLGWATCWLGTAAGALSRTLRLLRSPEERKKRDLQSELLRVRLSRIRQRLDTVHALIEHGLTQYLGQADGTAAVDLSAPPVQLLLNAVKLTASQECHAAVDDLVELIGMRHGYLRNSELALERALRDLRSAPLNYANERLELADGALTLMDSEVRLA</sequence>
<dbReference type="PANTHER" id="PTHR43884:SF12">
    <property type="entry name" value="ISOVALERYL-COA DEHYDROGENASE, MITOCHONDRIAL-RELATED"/>
    <property type="match status" value="1"/>
</dbReference>
<dbReference type="InterPro" id="IPR046373">
    <property type="entry name" value="Acyl-CoA_Oxase/DH_mid-dom_sf"/>
</dbReference>
<dbReference type="GO" id="GO:0003995">
    <property type="term" value="F:acyl-CoA dehydrogenase activity"/>
    <property type="evidence" value="ECO:0007669"/>
    <property type="project" value="TreeGrafter"/>
</dbReference>
<evidence type="ECO:0000259" key="6">
    <source>
        <dbReference type="Pfam" id="PF02771"/>
    </source>
</evidence>
<protein>
    <submittedName>
        <fullName evidence="7">Acyl-CoA/acyl-ACP dehydrogenase</fullName>
    </submittedName>
</protein>
<dbReference type="RefSeq" id="WP_208258163.1">
    <property type="nucleotide sequence ID" value="NZ_JAGEOJ010000010.1"/>
</dbReference>
<feature type="domain" description="Acyl-CoA dehydrogenase/oxidase C-terminal" evidence="5">
    <location>
        <begin position="242"/>
        <end position="368"/>
    </location>
</feature>
<organism evidence="7 8">
    <name type="scientific">Actinomadura barringtoniae</name>
    <dbReference type="NCBI Taxonomy" id="1427535"/>
    <lineage>
        <taxon>Bacteria</taxon>
        <taxon>Bacillati</taxon>
        <taxon>Actinomycetota</taxon>
        <taxon>Actinomycetes</taxon>
        <taxon>Streptosporangiales</taxon>
        <taxon>Thermomonosporaceae</taxon>
        <taxon>Actinomadura</taxon>
    </lineage>
</organism>
<keyword evidence="8" id="KW-1185">Reference proteome</keyword>
<dbReference type="Proteomes" id="UP000669179">
    <property type="component" value="Unassembled WGS sequence"/>
</dbReference>
<comment type="similarity">
    <text evidence="2">Belongs to the acyl-CoA dehydrogenase family.</text>
</comment>
<dbReference type="EMBL" id="JAGEOJ010000010">
    <property type="protein sequence ID" value="MBO2450272.1"/>
    <property type="molecule type" value="Genomic_DNA"/>
</dbReference>
<dbReference type="PANTHER" id="PTHR43884">
    <property type="entry name" value="ACYL-COA DEHYDROGENASE"/>
    <property type="match status" value="1"/>
</dbReference>
<keyword evidence="3" id="KW-0285">Flavoprotein</keyword>
<dbReference type="Pfam" id="PF00441">
    <property type="entry name" value="Acyl-CoA_dh_1"/>
    <property type="match status" value="1"/>
</dbReference>
<name>A0A939PDK5_9ACTN</name>
<dbReference type="InterPro" id="IPR009100">
    <property type="entry name" value="AcylCoA_DH/oxidase_NM_dom_sf"/>
</dbReference>
<dbReference type="InterPro" id="IPR013786">
    <property type="entry name" value="AcylCoA_DH/ox_N"/>
</dbReference>
<dbReference type="Gene3D" id="2.40.110.10">
    <property type="entry name" value="Butyryl-CoA Dehydrogenase, subunit A, domain 2"/>
    <property type="match status" value="1"/>
</dbReference>
<keyword evidence="4" id="KW-0274">FAD</keyword>
<evidence type="ECO:0000256" key="4">
    <source>
        <dbReference type="ARBA" id="ARBA00022827"/>
    </source>
</evidence>
<dbReference type="SUPFAM" id="SSF47203">
    <property type="entry name" value="Acyl-CoA dehydrogenase C-terminal domain-like"/>
    <property type="match status" value="1"/>
</dbReference>
<comment type="cofactor">
    <cofactor evidence="1">
        <name>FAD</name>
        <dbReference type="ChEBI" id="CHEBI:57692"/>
    </cofactor>
</comment>
<dbReference type="PIRSF" id="PIRSF016578">
    <property type="entry name" value="HsaA"/>
    <property type="match status" value="1"/>
</dbReference>